<dbReference type="GO" id="GO:0003677">
    <property type="term" value="F:DNA binding"/>
    <property type="evidence" value="ECO:0007669"/>
    <property type="project" value="UniProtKB-KW"/>
</dbReference>
<evidence type="ECO:0000313" key="6">
    <source>
        <dbReference type="EMBL" id="SDM77804.1"/>
    </source>
</evidence>
<sequence length="257" mass="26982">MTAETGGNGRSSSAGNAVEKALRVLEAVSTPGAPHRLAEIAATAGVPKPSAHRILGTFADRGFVHSHGGGRYAPGPRLRAMAAQVAGDDDRGVEQVLTELQRQVGHTVHLALRAGDRAVYTHKVEADQPFRTSSRIGMWLPLHSTAIGKCVLAHLGAGEVDDVLGGAGLAPRTPATITERDRLDTELSEVRQRGYAVDDEENEASIRCVAAPLLDASGRPVGGVSVSGVAFLVTREQIESFAPEVRHAAQSLTTLLL</sequence>
<evidence type="ECO:0000256" key="2">
    <source>
        <dbReference type="ARBA" id="ARBA00023125"/>
    </source>
</evidence>
<dbReference type="Gene3D" id="3.30.450.40">
    <property type="match status" value="1"/>
</dbReference>
<gene>
    <name evidence="6" type="ORF">SAMN04489726_3325</name>
</gene>
<dbReference type="SUPFAM" id="SSF46785">
    <property type="entry name" value="Winged helix' DNA-binding domain"/>
    <property type="match status" value="1"/>
</dbReference>
<dbReference type="Gene3D" id="1.10.10.10">
    <property type="entry name" value="Winged helix-like DNA-binding domain superfamily/Winged helix DNA-binding domain"/>
    <property type="match status" value="1"/>
</dbReference>
<accession>A0A1G9W014</accession>
<dbReference type="PANTHER" id="PTHR30136:SF24">
    <property type="entry name" value="HTH-TYPE TRANSCRIPTIONAL REPRESSOR ALLR"/>
    <property type="match status" value="1"/>
</dbReference>
<dbReference type="PANTHER" id="PTHR30136">
    <property type="entry name" value="HELIX-TURN-HELIX TRANSCRIPTIONAL REGULATOR, ICLR FAMILY"/>
    <property type="match status" value="1"/>
</dbReference>
<name>A0A1G9W014_ALLAB</name>
<organism evidence="6 7">
    <name type="scientific">Allokutzneria albata</name>
    <name type="common">Kibdelosporangium albatum</name>
    <dbReference type="NCBI Taxonomy" id="211114"/>
    <lineage>
        <taxon>Bacteria</taxon>
        <taxon>Bacillati</taxon>
        <taxon>Actinomycetota</taxon>
        <taxon>Actinomycetes</taxon>
        <taxon>Pseudonocardiales</taxon>
        <taxon>Pseudonocardiaceae</taxon>
        <taxon>Allokutzneria</taxon>
    </lineage>
</organism>
<dbReference type="Pfam" id="PF01614">
    <property type="entry name" value="IclR_C"/>
    <property type="match status" value="1"/>
</dbReference>
<keyword evidence="1" id="KW-0805">Transcription regulation</keyword>
<dbReference type="InterPro" id="IPR050707">
    <property type="entry name" value="HTH_MetabolicPath_Reg"/>
</dbReference>
<dbReference type="eggNOG" id="COG1414">
    <property type="taxonomic scope" value="Bacteria"/>
</dbReference>
<dbReference type="GO" id="GO:0003700">
    <property type="term" value="F:DNA-binding transcription factor activity"/>
    <property type="evidence" value="ECO:0007669"/>
    <property type="project" value="TreeGrafter"/>
</dbReference>
<feature type="domain" description="IclR-ED" evidence="5">
    <location>
        <begin position="77"/>
        <end position="257"/>
    </location>
</feature>
<keyword evidence="2 6" id="KW-0238">DNA-binding</keyword>
<dbReference type="InterPro" id="IPR005471">
    <property type="entry name" value="Tscrpt_reg_IclR_N"/>
</dbReference>
<dbReference type="InterPro" id="IPR036388">
    <property type="entry name" value="WH-like_DNA-bd_sf"/>
</dbReference>
<feature type="domain" description="HTH iclR-type" evidence="4">
    <location>
        <begin position="15"/>
        <end position="76"/>
    </location>
</feature>
<dbReference type="STRING" id="211114.SAMN04489726_3325"/>
<keyword evidence="7" id="KW-1185">Reference proteome</keyword>
<dbReference type="InterPro" id="IPR029016">
    <property type="entry name" value="GAF-like_dom_sf"/>
</dbReference>
<dbReference type="RefSeq" id="WP_052407713.1">
    <property type="nucleotide sequence ID" value="NZ_JOEF01000019.1"/>
</dbReference>
<dbReference type="PROSITE" id="PS51077">
    <property type="entry name" value="HTH_ICLR"/>
    <property type="match status" value="1"/>
</dbReference>
<proteinExistence type="predicted"/>
<evidence type="ECO:0000259" key="4">
    <source>
        <dbReference type="PROSITE" id="PS51077"/>
    </source>
</evidence>
<reference evidence="6 7" key="1">
    <citation type="submission" date="2016-10" db="EMBL/GenBank/DDBJ databases">
        <authorList>
            <person name="de Groot N.N."/>
        </authorList>
    </citation>
    <scope>NUCLEOTIDE SEQUENCE [LARGE SCALE GENOMIC DNA]</scope>
    <source>
        <strain evidence="6 7">DSM 44149</strain>
    </source>
</reference>
<evidence type="ECO:0000259" key="5">
    <source>
        <dbReference type="PROSITE" id="PS51078"/>
    </source>
</evidence>
<dbReference type="Proteomes" id="UP000183376">
    <property type="component" value="Chromosome I"/>
</dbReference>
<dbReference type="GO" id="GO:0045892">
    <property type="term" value="P:negative regulation of DNA-templated transcription"/>
    <property type="evidence" value="ECO:0007669"/>
    <property type="project" value="TreeGrafter"/>
</dbReference>
<dbReference type="AlphaFoldDB" id="A0A1G9W014"/>
<dbReference type="PROSITE" id="PS51078">
    <property type="entry name" value="ICLR_ED"/>
    <property type="match status" value="1"/>
</dbReference>
<dbReference type="Pfam" id="PF09339">
    <property type="entry name" value="HTH_IclR"/>
    <property type="match status" value="1"/>
</dbReference>
<dbReference type="InterPro" id="IPR014757">
    <property type="entry name" value="Tscrpt_reg_IclR_C"/>
</dbReference>
<protein>
    <submittedName>
        <fullName evidence="6">DNA-binding transcriptional regulator, IclR family</fullName>
    </submittedName>
</protein>
<evidence type="ECO:0000313" key="7">
    <source>
        <dbReference type="Proteomes" id="UP000183376"/>
    </source>
</evidence>
<dbReference type="SMART" id="SM00346">
    <property type="entry name" value="HTH_ICLR"/>
    <property type="match status" value="1"/>
</dbReference>
<keyword evidence="3" id="KW-0804">Transcription</keyword>
<dbReference type="SUPFAM" id="SSF55781">
    <property type="entry name" value="GAF domain-like"/>
    <property type="match status" value="1"/>
</dbReference>
<evidence type="ECO:0000256" key="1">
    <source>
        <dbReference type="ARBA" id="ARBA00023015"/>
    </source>
</evidence>
<dbReference type="EMBL" id="LT629701">
    <property type="protein sequence ID" value="SDM77804.1"/>
    <property type="molecule type" value="Genomic_DNA"/>
</dbReference>
<dbReference type="InterPro" id="IPR036390">
    <property type="entry name" value="WH_DNA-bd_sf"/>
</dbReference>
<evidence type="ECO:0000256" key="3">
    <source>
        <dbReference type="ARBA" id="ARBA00023163"/>
    </source>
</evidence>